<gene>
    <name evidence="2" type="ORF">PITCH_A720006</name>
</gene>
<feature type="region of interest" description="Disordered" evidence="1">
    <location>
        <begin position="71"/>
        <end position="100"/>
    </location>
</feature>
<protein>
    <submittedName>
        <fullName evidence="2">Uncharacterized protein</fullName>
    </submittedName>
</protein>
<dbReference type="EMBL" id="OJIN01000217">
    <property type="protein sequence ID" value="SPD75666.1"/>
    <property type="molecule type" value="Genomic_DNA"/>
</dbReference>
<proteinExistence type="predicted"/>
<evidence type="ECO:0000313" key="2">
    <source>
        <dbReference type="EMBL" id="SPD75666.1"/>
    </source>
</evidence>
<sequence length="183" mass="19981">MEPTSKIIKVNVENGDMFCTYGRKDEVGPCGTLPGYGKSHVPSIRADELASRLGVNDDDGLAEARRVKEQYKQSRAGVNVSPGASQGSHGADSEYQTALKAKQQYQQSREVEENERVSDFAFLANGGKVSDLMASKGTYAELHILNKTGEAQRLRKLAKQEALSPEDEAWIQSMFALAGQREG</sequence>
<organism evidence="2">
    <name type="scientific">uncultured Desulfobacterium sp</name>
    <dbReference type="NCBI Taxonomy" id="201089"/>
    <lineage>
        <taxon>Bacteria</taxon>
        <taxon>Pseudomonadati</taxon>
        <taxon>Thermodesulfobacteriota</taxon>
        <taxon>Desulfobacteria</taxon>
        <taxon>Desulfobacterales</taxon>
        <taxon>Desulfobacteriaceae</taxon>
        <taxon>Desulfobacterium</taxon>
        <taxon>environmental samples</taxon>
    </lineage>
</organism>
<name>A0A445N1U1_9BACT</name>
<reference evidence="2" key="1">
    <citation type="submission" date="2018-01" db="EMBL/GenBank/DDBJ databases">
        <authorList>
            <person name="Regsiter A."/>
            <person name="William W."/>
        </authorList>
    </citation>
    <scope>NUCLEOTIDE SEQUENCE</scope>
    <source>
        <strain evidence="2">TRIP AH-1</strain>
    </source>
</reference>
<evidence type="ECO:0000256" key="1">
    <source>
        <dbReference type="SAM" id="MobiDB-lite"/>
    </source>
</evidence>
<dbReference type="AlphaFoldDB" id="A0A445N1U1"/>
<accession>A0A445N1U1</accession>